<proteinExistence type="predicted"/>
<dbReference type="Proteomes" id="UP001172680">
    <property type="component" value="Unassembled WGS sequence"/>
</dbReference>
<organism evidence="1 2">
    <name type="scientific">Coniosporium tulheliwenetii</name>
    <dbReference type="NCBI Taxonomy" id="3383036"/>
    <lineage>
        <taxon>Eukaryota</taxon>
        <taxon>Fungi</taxon>
        <taxon>Dikarya</taxon>
        <taxon>Ascomycota</taxon>
        <taxon>Pezizomycotina</taxon>
        <taxon>Dothideomycetes</taxon>
        <taxon>Dothideomycetes incertae sedis</taxon>
        <taxon>Coniosporium</taxon>
    </lineage>
</organism>
<name>A0ACC2ZHY2_9PEZI</name>
<gene>
    <name evidence="1" type="primary">SDS23</name>
    <name evidence="1" type="ORF">H2199_002138</name>
</gene>
<sequence length="785" mass="85599">MADRPISQATGSTPRRNSLTLAPMANSTPRSPPLNGNIQIPRSPSMGHRQSFAENLRGVPGSPRAQRQASLNQQALQELLNNPPVARNGTPELAGRDWRSVQIGEITSQEDVRFVEMETSVEEATNRLISYGAPNVVLLRENEQSRTAVGTFDYNDLNAYLLLVVGLAHPDEEHTASFNELARRGRAGKPIPLKDVKDLGRKEPLVTLPDTADLTRAVEVFGSGIHRVIVVKEGTSDVVGILTQLRLVRFFWENRNTFPALEHLYQQCLKDLNIGSKTVIAINGDRPLSDALELMNHEGVTSLPVLDNSNNVIGNISNVDVRLLTKTTSLPLLRSSCIHFISVILSERGMNDGKDSFPVFHVNPFSTLAHTVAKLVATRSHRMWVVDAPSPGSSGPPTPSATPAVFVPPPPISSLPPTQMPPYTANPSPSISASAIPGASMSGRLSGVVSLTDILNLFAKASGLTPHDPDETRRQRRRSSSASFRRSTESSRSESTEPAMRRPSVSSRGKDVRSDRFVDCEKWRKEFGGGVDNLVRTFEYTEKAKDGRPVYIEQLGKIDLNMMYKITTQERMIQNLVCEYEKLADPRLPATSRKFGHLLETCCTIMDLKGVGISKASSVYSFVQQVSAISQNYYPERLGKLYIINAPWGFSGVFSVVKRFLDPVTVQKIHVLGSGYEKELLAQVPKENLPKQFGGSCQCPGGCQLSDEGPWQDPQWTKPPKWARKDDAINDQPTLSGSEGVSEGLPAGDVTAGGVPAGVVPGRVSDEGRRSGEAYPGAGQPAAYS</sequence>
<evidence type="ECO:0000313" key="2">
    <source>
        <dbReference type="Proteomes" id="UP001172680"/>
    </source>
</evidence>
<keyword evidence="2" id="KW-1185">Reference proteome</keyword>
<dbReference type="EMBL" id="JAPDRP010000005">
    <property type="protein sequence ID" value="KAJ9647152.1"/>
    <property type="molecule type" value="Genomic_DNA"/>
</dbReference>
<comment type="caution">
    <text evidence="1">The sequence shown here is derived from an EMBL/GenBank/DDBJ whole genome shotgun (WGS) entry which is preliminary data.</text>
</comment>
<evidence type="ECO:0000313" key="1">
    <source>
        <dbReference type="EMBL" id="KAJ9647152.1"/>
    </source>
</evidence>
<reference evidence="1" key="1">
    <citation type="submission" date="2022-10" db="EMBL/GenBank/DDBJ databases">
        <title>Culturing micro-colonial fungi from biological soil crusts in the Mojave desert and describing Neophaeococcomyces mojavensis, and introducing the new genera and species Taxawa tesnikishii.</title>
        <authorList>
            <person name="Kurbessoian T."/>
            <person name="Stajich J.E."/>
        </authorList>
    </citation>
    <scope>NUCLEOTIDE SEQUENCE</scope>
    <source>
        <strain evidence="1">JES_115</strain>
    </source>
</reference>
<accession>A0ACC2ZHY2</accession>
<protein>
    <submittedName>
        <fullName evidence="1">Cell separation during budding</fullName>
    </submittedName>
</protein>